<evidence type="ECO:0000313" key="4">
    <source>
        <dbReference type="Proteomes" id="UP000639504"/>
    </source>
</evidence>
<reference evidence="3" key="1">
    <citation type="submission" date="2020-10" db="EMBL/GenBank/DDBJ databases">
        <title>Genome sequences of Pseudomonas isolates.</title>
        <authorList>
            <person name="Wessels L."/>
            <person name="Reich F."/>
            <person name="Hammerl J."/>
        </authorList>
    </citation>
    <scope>NUCLEOTIDE SEQUENCE</scope>
    <source>
        <strain evidence="3">20-MO00640-0</strain>
    </source>
</reference>
<comment type="caution">
    <text evidence="3">The sequence shown here is derived from an EMBL/GenBank/DDBJ whole genome shotgun (WGS) entry which is preliminary data.</text>
</comment>
<dbReference type="EMBL" id="JADLKB010000001">
    <property type="protein sequence ID" value="MBF8733948.1"/>
    <property type="molecule type" value="Genomic_DNA"/>
</dbReference>
<keyword evidence="2" id="KW-0812">Transmembrane</keyword>
<keyword evidence="2" id="KW-0472">Membrane</keyword>
<evidence type="ECO:0000256" key="1">
    <source>
        <dbReference type="SAM" id="MobiDB-lite"/>
    </source>
</evidence>
<name>A0AAW4BKP4_PSEPU</name>
<dbReference type="RefSeq" id="WP_196182409.1">
    <property type="nucleotide sequence ID" value="NZ_JADLJW010000014.1"/>
</dbReference>
<feature type="region of interest" description="Disordered" evidence="1">
    <location>
        <begin position="1"/>
        <end position="20"/>
    </location>
</feature>
<evidence type="ECO:0000313" key="3">
    <source>
        <dbReference type="EMBL" id="MBF8733948.1"/>
    </source>
</evidence>
<accession>A0AAW4BKP4</accession>
<sequence length="86" mass="10086">MLHIGAFQELTPPNAPQKRSREPFNQFILVRFFPFPGLYRQIPLLFGALVCFLHFFPKDWNQRIHRAPDHGRAHARHAPKEVDDAL</sequence>
<gene>
    <name evidence="3" type="ORF">IR015_00845</name>
</gene>
<organism evidence="3 4">
    <name type="scientific">Pseudomonas putida</name>
    <name type="common">Arthrobacter siderocapsulatus</name>
    <dbReference type="NCBI Taxonomy" id="303"/>
    <lineage>
        <taxon>Bacteria</taxon>
        <taxon>Pseudomonadati</taxon>
        <taxon>Pseudomonadota</taxon>
        <taxon>Gammaproteobacteria</taxon>
        <taxon>Pseudomonadales</taxon>
        <taxon>Pseudomonadaceae</taxon>
        <taxon>Pseudomonas</taxon>
    </lineage>
</organism>
<dbReference type="Proteomes" id="UP000639504">
    <property type="component" value="Unassembled WGS sequence"/>
</dbReference>
<proteinExistence type="predicted"/>
<protein>
    <submittedName>
        <fullName evidence="3">Uncharacterized protein</fullName>
    </submittedName>
</protein>
<feature type="transmembrane region" description="Helical" evidence="2">
    <location>
        <begin position="38"/>
        <end position="56"/>
    </location>
</feature>
<evidence type="ECO:0000256" key="2">
    <source>
        <dbReference type="SAM" id="Phobius"/>
    </source>
</evidence>
<dbReference type="AlphaFoldDB" id="A0AAW4BKP4"/>
<keyword evidence="2" id="KW-1133">Transmembrane helix</keyword>